<dbReference type="Proteomes" id="UP000824120">
    <property type="component" value="Chromosome 3"/>
</dbReference>
<dbReference type="EMBL" id="JACXVP010000003">
    <property type="protein sequence ID" value="KAG5619268.1"/>
    <property type="molecule type" value="Genomic_DNA"/>
</dbReference>
<proteinExistence type="predicted"/>
<organism evidence="1 2">
    <name type="scientific">Solanum commersonii</name>
    <name type="common">Commerson's wild potato</name>
    <name type="synonym">Commerson's nightshade</name>
    <dbReference type="NCBI Taxonomy" id="4109"/>
    <lineage>
        <taxon>Eukaryota</taxon>
        <taxon>Viridiplantae</taxon>
        <taxon>Streptophyta</taxon>
        <taxon>Embryophyta</taxon>
        <taxon>Tracheophyta</taxon>
        <taxon>Spermatophyta</taxon>
        <taxon>Magnoliopsida</taxon>
        <taxon>eudicotyledons</taxon>
        <taxon>Gunneridae</taxon>
        <taxon>Pentapetalae</taxon>
        <taxon>asterids</taxon>
        <taxon>lamiids</taxon>
        <taxon>Solanales</taxon>
        <taxon>Solanaceae</taxon>
        <taxon>Solanoideae</taxon>
        <taxon>Solaneae</taxon>
        <taxon>Solanum</taxon>
    </lineage>
</organism>
<dbReference type="AlphaFoldDB" id="A0A9J6A4Y8"/>
<dbReference type="OrthoDB" id="1736101at2759"/>
<sequence length="151" mass="17169">NDFNQNNNYEHPIGSVKNELTATREALTAVPEPVSQRFDFHLPLLRGDKRERQMVERNPSNCGIEHKTDFDQRIMVCGGTTPNPQKVHELTVINFHGIYNLLLFSLALSSLKYPKIFLHKQFCTAAEPEPEAPLRRLVRSHPAFSSSISTV</sequence>
<keyword evidence="2" id="KW-1185">Reference proteome</keyword>
<name>A0A9J6A4Y8_SOLCO</name>
<gene>
    <name evidence="1" type="ORF">H5410_019092</name>
</gene>
<feature type="non-terminal residue" evidence="1">
    <location>
        <position position="151"/>
    </location>
</feature>
<protein>
    <submittedName>
        <fullName evidence="1">Uncharacterized protein</fullName>
    </submittedName>
</protein>
<reference evidence="1 2" key="1">
    <citation type="submission" date="2020-09" db="EMBL/GenBank/DDBJ databases">
        <title>De no assembly of potato wild relative species, Solanum commersonii.</title>
        <authorList>
            <person name="Cho K."/>
        </authorList>
    </citation>
    <scope>NUCLEOTIDE SEQUENCE [LARGE SCALE GENOMIC DNA]</scope>
    <source>
        <strain evidence="1">LZ3.2</strain>
        <tissue evidence="1">Leaf</tissue>
    </source>
</reference>
<evidence type="ECO:0000313" key="1">
    <source>
        <dbReference type="EMBL" id="KAG5619268.1"/>
    </source>
</evidence>
<accession>A0A9J6A4Y8</accession>
<comment type="caution">
    <text evidence="1">The sequence shown here is derived from an EMBL/GenBank/DDBJ whole genome shotgun (WGS) entry which is preliminary data.</text>
</comment>
<evidence type="ECO:0000313" key="2">
    <source>
        <dbReference type="Proteomes" id="UP000824120"/>
    </source>
</evidence>